<dbReference type="InterPro" id="IPR005252">
    <property type="entry name" value="CoaBC"/>
</dbReference>
<dbReference type="Gene3D" id="3.40.50.10300">
    <property type="entry name" value="CoaB-like"/>
    <property type="match status" value="1"/>
</dbReference>
<keyword evidence="3" id="KW-0460">Magnesium</keyword>
<comment type="catalytic activity">
    <reaction evidence="3 4">
        <text>N-[(R)-4-phosphopantothenoyl]-L-cysteine + H(+) = (R)-4'-phosphopantetheine + CO2</text>
        <dbReference type="Rhea" id="RHEA:16793"/>
        <dbReference type="ChEBI" id="CHEBI:15378"/>
        <dbReference type="ChEBI" id="CHEBI:16526"/>
        <dbReference type="ChEBI" id="CHEBI:59458"/>
        <dbReference type="ChEBI" id="CHEBI:61723"/>
        <dbReference type="EC" id="4.1.1.36"/>
    </reaction>
</comment>
<protein>
    <recommendedName>
        <fullName evidence="3">Coenzyme A biosynthesis bifunctional protein CoaBC</fullName>
    </recommendedName>
    <alternativeName>
        <fullName evidence="3">DNA/pantothenate metabolism flavoprotein</fullName>
    </alternativeName>
    <alternativeName>
        <fullName evidence="3">Phosphopantothenoylcysteine synthetase/decarboxylase</fullName>
        <shortName evidence="3">PPCS-PPCDC</shortName>
    </alternativeName>
    <domain>
        <recommendedName>
            <fullName evidence="3">Phosphopantothenoylcysteine decarboxylase</fullName>
            <shortName evidence="3">PPC decarboxylase</shortName>
            <shortName evidence="3">PPC-DC</shortName>
            <ecNumber evidence="3">4.1.1.36</ecNumber>
        </recommendedName>
        <alternativeName>
            <fullName evidence="3">CoaC</fullName>
        </alternativeName>
    </domain>
    <domain>
        <recommendedName>
            <fullName evidence="3">Phosphopantothenate--cysteine ligase</fullName>
            <ecNumber evidence="3">6.3.2.5</ecNumber>
        </recommendedName>
        <alternativeName>
            <fullName evidence="3">CoaB</fullName>
        </alternativeName>
        <alternativeName>
            <fullName evidence="3">Phosphopantothenoylcysteine synthetase</fullName>
            <shortName evidence="3">PPC synthetase</shortName>
            <shortName evidence="3">PPC-S</shortName>
        </alternativeName>
    </domain>
</protein>
<evidence type="ECO:0000256" key="2">
    <source>
        <dbReference type="ARBA" id="ARBA00023239"/>
    </source>
</evidence>
<feature type="binding site" evidence="3">
    <location>
        <position position="338"/>
    </location>
    <ligand>
        <name>CTP</name>
        <dbReference type="ChEBI" id="CHEBI:37563"/>
    </ligand>
</feature>
<keyword evidence="8" id="KW-1185">Reference proteome</keyword>
<evidence type="ECO:0000256" key="1">
    <source>
        <dbReference type="ARBA" id="ARBA00022793"/>
    </source>
</evidence>
<dbReference type="InterPro" id="IPR035929">
    <property type="entry name" value="CoaB-like_sf"/>
</dbReference>
<dbReference type="HAMAP" id="MF_02225">
    <property type="entry name" value="CoaBC"/>
    <property type="match status" value="1"/>
</dbReference>
<comment type="pathway">
    <text evidence="3 4">Cofactor biosynthesis; coenzyme A biosynthesis; CoA from (R)-pantothenate: step 3/5.</text>
</comment>
<dbReference type="PANTHER" id="PTHR14359">
    <property type="entry name" value="HOMO-OLIGOMERIC FLAVIN CONTAINING CYS DECARBOXYLASE FAMILY"/>
    <property type="match status" value="1"/>
</dbReference>
<dbReference type="InterPro" id="IPR003382">
    <property type="entry name" value="Flavoprotein"/>
</dbReference>
<dbReference type="PANTHER" id="PTHR14359:SF6">
    <property type="entry name" value="PHOSPHOPANTOTHENOYLCYSTEINE DECARBOXYLASE"/>
    <property type="match status" value="1"/>
</dbReference>
<feature type="binding site" evidence="3">
    <location>
        <position position="289"/>
    </location>
    <ligand>
        <name>CTP</name>
        <dbReference type="ChEBI" id="CHEBI:37563"/>
    </ligand>
</feature>
<keyword evidence="2 3" id="KW-0456">Lyase</keyword>
<dbReference type="InterPro" id="IPR036551">
    <property type="entry name" value="Flavin_trans-like"/>
</dbReference>
<comment type="cofactor">
    <cofactor evidence="3">
        <name>FMN</name>
        <dbReference type="ChEBI" id="CHEBI:58210"/>
    </cofactor>
    <text evidence="3">Binds 1 FMN per subunit.</text>
</comment>
<gene>
    <name evidence="3 7" type="primary">coaBC</name>
    <name evidence="7" type="ORF">JKA74_02650</name>
</gene>
<dbReference type="GO" id="GO:0004632">
    <property type="term" value="F:phosphopantothenate--cysteine ligase activity"/>
    <property type="evidence" value="ECO:0007669"/>
    <property type="project" value="UniProtKB-UniRule"/>
</dbReference>
<dbReference type="RefSeq" id="WP_201429607.1">
    <property type="nucleotide sequence ID" value="NZ_JAEQBW010000001.1"/>
</dbReference>
<comment type="caution">
    <text evidence="3">Lacks conserved residue(s) required for the propagation of feature annotation.</text>
</comment>
<feature type="binding site" evidence="3">
    <location>
        <position position="342"/>
    </location>
    <ligand>
        <name>CTP</name>
        <dbReference type="ChEBI" id="CHEBI:37563"/>
    </ligand>
</feature>
<evidence type="ECO:0000313" key="7">
    <source>
        <dbReference type="EMBL" id="MBK6263924.1"/>
    </source>
</evidence>
<comment type="function">
    <text evidence="3">Catalyzes two sequential steps in the biosynthesis of coenzyme A. In the first step cysteine is conjugated to 4'-phosphopantothenate to form 4-phosphopantothenoylcysteine. In the second step the latter compound is decarboxylated to form 4'-phosphopantotheine.</text>
</comment>
<dbReference type="Pfam" id="PF04127">
    <property type="entry name" value="DFP"/>
    <property type="match status" value="1"/>
</dbReference>
<feature type="binding site" evidence="3">
    <location>
        <position position="279"/>
    </location>
    <ligand>
        <name>CTP</name>
        <dbReference type="ChEBI" id="CHEBI:37563"/>
    </ligand>
</feature>
<dbReference type="SUPFAM" id="SSF102645">
    <property type="entry name" value="CoaB-like"/>
    <property type="match status" value="1"/>
</dbReference>
<dbReference type="InterPro" id="IPR007085">
    <property type="entry name" value="DNA/pantothenate-metab_flavo_C"/>
</dbReference>
<accession>A0A934WVQ5</accession>
<keyword evidence="3 4" id="KW-0436">Ligase</keyword>
<comment type="similarity">
    <text evidence="3 4">In the N-terminal section; belongs to the HFCD (homo-oligomeric flavin containing Cys decarboxylase) superfamily.</text>
</comment>
<reference evidence="7" key="1">
    <citation type="submission" date="2021-01" db="EMBL/GenBank/DDBJ databases">
        <title>Marivirga aurantiaca sp. nov., isolated from intertidal surface sediments.</title>
        <authorList>
            <person name="Zhang M."/>
        </authorList>
    </citation>
    <scope>NUCLEOTIDE SEQUENCE</scope>
    <source>
        <strain evidence="7">S37H4</strain>
    </source>
</reference>
<keyword evidence="3" id="KW-0479">Metal-binding</keyword>
<dbReference type="AlphaFoldDB" id="A0A934WVQ5"/>
<dbReference type="GO" id="GO:0010181">
    <property type="term" value="F:FMN binding"/>
    <property type="evidence" value="ECO:0007669"/>
    <property type="project" value="UniProtKB-UniRule"/>
</dbReference>
<keyword evidence="3 4" id="KW-0288">FMN</keyword>
<keyword evidence="3 4" id="KW-0285">Flavoprotein</keyword>
<feature type="region of interest" description="Phosphopantothenate--cysteine ligase" evidence="3">
    <location>
        <begin position="190"/>
        <end position="398"/>
    </location>
</feature>
<evidence type="ECO:0000259" key="5">
    <source>
        <dbReference type="Pfam" id="PF02441"/>
    </source>
</evidence>
<feature type="region of interest" description="Phosphopantothenoylcysteine decarboxylase" evidence="3">
    <location>
        <begin position="1"/>
        <end position="189"/>
    </location>
</feature>
<evidence type="ECO:0000259" key="6">
    <source>
        <dbReference type="Pfam" id="PF04127"/>
    </source>
</evidence>
<dbReference type="EC" id="4.1.1.36" evidence="3"/>
<comment type="caution">
    <text evidence="7">The sequence shown here is derived from an EMBL/GenBank/DDBJ whole genome shotgun (WGS) entry which is preliminary data.</text>
</comment>
<dbReference type="EC" id="6.3.2.5" evidence="3"/>
<keyword evidence="3" id="KW-0511">Multifunctional enzyme</keyword>
<keyword evidence="1 3" id="KW-0210">Decarboxylase</keyword>
<evidence type="ECO:0000256" key="4">
    <source>
        <dbReference type="RuleBase" id="RU364078"/>
    </source>
</evidence>
<proteinExistence type="inferred from homology"/>
<feature type="domain" description="DNA/pantothenate metabolism flavoprotein C-terminal" evidence="6">
    <location>
        <begin position="186"/>
        <end position="395"/>
    </location>
</feature>
<dbReference type="SUPFAM" id="SSF52507">
    <property type="entry name" value="Homo-oligomeric flavin-containing Cys decarboxylases, HFCD"/>
    <property type="match status" value="1"/>
</dbReference>
<name>A0A934WVQ5_9BACT</name>
<dbReference type="GO" id="GO:0071513">
    <property type="term" value="C:phosphopantothenoylcysteine decarboxylase complex"/>
    <property type="evidence" value="ECO:0007669"/>
    <property type="project" value="TreeGrafter"/>
</dbReference>
<comment type="cofactor">
    <cofactor evidence="3">
        <name>Mg(2+)</name>
        <dbReference type="ChEBI" id="CHEBI:18420"/>
    </cofactor>
</comment>
<dbReference type="Proteomes" id="UP000611723">
    <property type="component" value="Unassembled WGS sequence"/>
</dbReference>
<dbReference type="GO" id="GO:0004633">
    <property type="term" value="F:phosphopantothenoylcysteine decarboxylase activity"/>
    <property type="evidence" value="ECO:0007669"/>
    <property type="project" value="UniProtKB-UniRule"/>
</dbReference>
<dbReference type="GO" id="GO:0015937">
    <property type="term" value="P:coenzyme A biosynthetic process"/>
    <property type="evidence" value="ECO:0007669"/>
    <property type="project" value="UniProtKB-UniRule"/>
</dbReference>
<comment type="catalytic activity">
    <reaction evidence="3 4">
        <text>(R)-4'-phosphopantothenate + L-cysteine + CTP = N-[(R)-4-phosphopantothenoyl]-L-cysteine + CMP + diphosphate + H(+)</text>
        <dbReference type="Rhea" id="RHEA:19397"/>
        <dbReference type="ChEBI" id="CHEBI:10986"/>
        <dbReference type="ChEBI" id="CHEBI:15378"/>
        <dbReference type="ChEBI" id="CHEBI:33019"/>
        <dbReference type="ChEBI" id="CHEBI:35235"/>
        <dbReference type="ChEBI" id="CHEBI:37563"/>
        <dbReference type="ChEBI" id="CHEBI:59458"/>
        <dbReference type="ChEBI" id="CHEBI:60377"/>
        <dbReference type="EC" id="6.3.2.5"/>
    </reaction>
</comment>
<dbReference type="Gene3D" id="3.40.50.1950">
    <property type="entry name" value="Flavin prenyltransferase-like"/>
    <property type="match status" value="1"/>
</dbReference>
<evidence type="ECO:0000313" key="8">
    <source>
        <dbReference type="Proteomes" id="UP000611723"/>
    </source>
</evidence>
<comment type="function">
    <text evidence="4">Catalyzes two steps in the biosynthesis of coenzyme A. In the first step cysteine is conjugated to 4'-phosphopantothenate to form 4-phosphopantothenoylcysteine, in the latter compound is decarboxylated to form 4'-phosphopantotheine.</text>
</comment>
<organism evidence="7 8">
    <name type="scientific">Marivirga aurantiaca</name>
    <dbReference type="NCBI Taxonomy" id="2802615"/>
    <lineage>
        <taxon>Bacteria</taxon>
        <taxon>Pseudomonadati</taxon>
        <taxon>Bacteroidota</taxon>
        <taxon>Cytophagia</taxon>
        <taxon>Cytophagales</taxon>
        <taxon>Marivirgaceae</taxon>
        <taxon>Marivirga</taxon>
    </lineage>
</organism>
<dbReference type="Pfam" id="PF02441">
    <property type="entry name" value="Flavoprotein"/>
    <property type="match status" value="1"/>
</dbReference>
<dbReference type="NCBIfam" id="TIGR00521">
    <property type="entry name" value="coaBC_dfp"/>
    <property type="match status" value="1"/>
</dbReference>
<dbReference type="GO" id="GO:0046872">
    <property type="term" value="F:metal ion binding"/>
    <property type="evidence" value="ECO:0007669"/>
    <property type="project" value="UniProtKB-KW"/>
</dbReference>
<comment type="similarity">
    <text evidence="3 4">In the C-terminal section; belongs to the PPC synthetase family.</text>
</comment>
<feature type="binding site" evidence="3">
    <location>
        <position position="324"/>
    </location>
    <ligand>
        <name>CTP</name>
        <dbReference type="ChEBI" id="CHEBI:37563"/>
    </ligand>
</feature>
<dbReference type="GO" id="GO:0015941">
    <property type="term" value="P:pantothenate catabolic process"/>
    <property type="evidence" value="ECO:0007669"/>
    <property type="project" value="InterPro"/>
</dbReference>
<feature type="domain" description="Flavoprotein" evidence="5">
    <location>
        <begin position="5"/>
        <end position="177"/>
    </location>
</feature>
<sequence length="398" mass="43238">MLRAKKIILGITGSIAAYKSAVLTRLLVKSGAEVQVIMSESAQDFITPLTLSTLSQKPVLSDFVKDNTGTWNNHVALGLWADLMIIAPASANTLAKCANGICDSLLLATYLSAKCPVIFAPAMDLDMYVHPSTLSNLAKLASYGNSILEATSGELASGLEGKGRLQEPEDILKYIEKHFAVKKNFSGKKILITAGPTYEAIDPVRFVGNRSSGKMGYALAQSFIEQGAEVTLISGPSHLVKPGGIKKFIPVESAQEMYEASNKCFPEMDIAVMSAAVADYRPKDIAQEKIKKADSGMTIEMEKTTDIAKSLGEIKSKKQLLVGFALETNNEEENAIRKLQNKNFDLIVLNSLRNPGSGFNHDTNQVKIFDKEGLKFQSELESKTTIAKMILEQIALLK</sequence>
<evidence type="ECO:0000256" key="3">
    <source>
        <dbReference type="HAMAP-Rule" id="MF_02225"/>
    </source>
</evidence>
<dbReference type="EMBL" id="JAEQBW010000001">
    <property type="protein sequence ID" value="MBK6263924.1"/>
    <property type="molecule type" value="Genomic_DNA"/>
</dbReference>
<comment type="pathway">
    <text evidence="3 4">Cofactor biosynthesis; coenzyme A biosynthesis; CoA from (R)-pantothenate: step 2/5.</text>
</comment>